<evidence type="ECO:0000313" key="2">
    <source>
        <dbReference type="Proteomes" id="UP001497453"/>
    </source>
</evidence>
<protein>
    <recommendedName>
        <fullName evidence="3">BTB domain-containing protein</fullName>
    </recommendedName>
</protein>
<evidence type="ECO:0000313" key="1">
    <source>
        <dbReference type="EMBL" id="CAL1717274.1"/>
    </source>
</evidence>
<organism evidence="1 2">
    <name type="scientific">Somion occarium</name>
    <dbReference type="NCBI Taxonomy" id="3059160"/>
    <lineage>
        <taxon>Eukaryota</taxon>
        <taxon>Fungi</taxon>
        <taxon>Dikarya</taxon>
        <taxon>Basidiomycota</taxon>
        <taxon>Agaricomycotina</taxon>
        <taxon>Agaricomycetes</taxon>
        <taxon>Polyporales</taxon>
        <taxon>Cerrenaceae</taxon>
        <taxon>Somion</taxon>
    </lineage>
</organism>
<name>A0ABP1ECN4_9APHY</name>
<sequence length="204" mass="22882">MSEQGSPPPLKRRRSAGRIPSPAVASSSFLATIRSPSFWLSDGNLIVITREVSFRVHTSVLSRNSEVEGCSVVQLSEDGCDFETLLLALYDGGKIFGDHNVLRFRTVSAMLRLGMKYQIDLVSQEAIRRLRKFYPNYLEDFPMEYVINGRRPSVPPSIELEPEDSISVVRMAIMFDLQDILVAALYACCQLEVDTCFNAVRLGK</sequence>
<keyword evidence="2" id="KW-1185">Reference proteome</keyword>
<evidence type="ECO:0008006" key="3">
    <source>
        <dbReference type="Google" id="ProtNLM"/>
    </source>
</evidence>
<proteinExistence type="predicted"/>
<dbReference type="Proteomes" id="UP001497453">
    <property type="component" value="Chromosome 9"/>
</dbReference>
<dbReference type="EMBL" id="OZ037952">
    <property type="protein sequence ID" value="CAL1717274.1"/>
    <property type="molecule type" value="Genomic_DNA"/>
</dbReference>
<gene>
    <name evidence="1" type="ORF">GFSPODELE1_LOCUS11141</name>
</gene>
<accession>A0ABP1ECN4</accession>
<reference evidence="2" key="1">
    <citation type="submission" date="2024-04" db="EMBL/GenBank/DDBJ databases">
        <authorList>
            <person name="Shaw F."/>
            <person name="Minotto A."/>
        </authorList>
    </citation>
    <scope>NUCLEOTIDE SEQUENCE [LARGE SCALE GENOMIC DNA]</scope>
</reference>